<feature type="compositionally biased region" description="Low complexity" evidence="7">
    <location>
        <begin position="71"/>
        <end position="88"/>
    </location>
</feature>
<dbReference type="GO" id="GO:0043565">
    <property type="term" value="F:sequence-specific DNA binding"/>
    <property type="evidence" value="ECO:0007669"/>
    <property type="project" value="TreeGrafter"/>
</dbReference>
<dbReference type="EMBL" id="AYSA01000065">
    <property type="protein sequence ID" value="ESZ97880.1"/>
    <property type="molecule type" value="Genomic_DNA"/>
</dbReference>
<keyword evidence="6" id="KW-0539">Nucleus</keyword>
<dbReference type="CDD" id="cd12148">
    <property type="entry name" value="fungal_TF_MHR"/>
    <property type="match status" value="1"/>
</dbReference>
<dbReference type="Proteomes" id="UP000019487">
    <property type="component" value="Unassembled WGS sequence"/>
</dbReference>
<dbReference type="HOGENOM" id="CLU_008244_1_0_1"/>
<dbReference type="GO" id="GO:0005634">
    <property type="term" value="C:nucleus"/>
    <property type="evidence" value="ECO:0007669"/>
    <property type="project" value="UniProtKB-SubCell"/>
</dbReference>
<keyword evidence="10" id="KW-1185">Reference proteome</keyword>
<dbReference type="InterPro" id="IPR036864">
    <property type="entry name" value="Zn2-C6_fun-type_DNA-bd_sf"/>
</dbReference>
<dbReference type="GO" id="GO:0045944">
    <property type="term" value="P:positive regulation of transcription by RNA polymerase II"/>
    <property type="evidence" value="ECO:0007669"/>
    <property type="project" value="TreeGrafter"/>
</dbReference>
<gene>
    <name evidence="9" type="ORF">SBOR_1756</name>
</gene>
<reference evidence="9 10" key="1">
    <citation type="journal article" date="2014" name="Genome Announc.">
        <title>Draft genome sequence of Sclerotinia borealis, a psychrophilic plant pathogenic fungus.</title>
        <authorList>
            <person name="Mardanov A.V."/>
            <person name="Beletsky A.V."/>
            <person name="Kadnikov V.V."/>
            <person name="Ignatov A.N."/>
            <person name="Ravin N.V."/>
        </authorList>
    </citation>
    <scope>NUCLEOTIDE SEQUENCE [LARGE SCALE GENOMIC DNA]</scope>
    <source>
        <strain evidence="10">F-4157</strain>
    </source>
</reference>
<evidence type="ECO:0000259" key="8">
    <source>
        <dbReference type="PROSITE" id="PS50048"/>
    </source>
</evidence>
<dbReference type="CDD" id="cd00067">
    <property type="entry name" value="GAL4"/>
    <property type="match status" value="1"/>
</dbReference>
<dbReference type="PROSITE" id="PS00463">
    <property type="entry name" value="ZN2_CY6_FUNGAL_1"/>
    <property type="match status" value="1"/>
</dbReference>
<dbReference type="STRING" id="1432307.W9CTS1"/>
<feature type="compositionally biased region" description="Low complexity" evidence="7">
    <location>
        <begin position="1"/>
        <end position="18"/>
    </location>
</feature>
<dbReference type="GO" id="GO:0008270">
    <property type="term" value="F:zinc ion binding"/>
    <property type="evidence" value="ECO:0007669"/>
    <property type="project" value="InterPro"/>
</dbReference>
<keyword evidence="2" id="KW-0479">Metal-binding</keyword>
<feature type="compositionally biased region" description="Low complexity" evidence="7">
    <location>
        <begin position="51"/>
        <end position="61"/>
    </location>
</feature>
<sequence length="767" mass="85236">MSAYPGAPNGHNNNNGYNSLPLHGPSIPSPNDPLMSHNQQIQHQHQHQHQHQQQLGQQLGISVAPSFQYDPQSMGAPQGQQSPQMPQMPQMPPPMPPMPPYNDGMTNGHDGLPIQTGTPPSMNGNGETPKGNRLRKACDSCSIRKVKCDESGPPCRACAALDIPCTFERPSRRRGPPNRHAEAIKKRRLESPGGGSGVYSSPTSPNNVAATLASFSSHAVLSAESILPLNTLELLIDDFFTYIHPLAPFPHEPSFRIAFKSREDLQNPSFLALVASMVGILVASFPRKPRLHLKAQNREHLFPNSLSLVRRCHKVAVEARGAGYLDKNLSVYDAATSYFLGLAGAYIFDWRQCRLYFGETLNIVRMLGAHRSKNPGMMVTMGNFPATFGAESPQYVDQPEPVDYIRQEIGRRLFWVMFVGIRSMQQLGATFGELLIPPPTPNDPYPPLPVEVDDEYICLNSIEPQPEGVLSRLAGFNMGIRIYMTCTPLATMEMAYGIDQVFDYQRQRKVLSQCLSAVKHVLEMLPNDLMLPTTPESGDFGHRDEAYYPPMTDLPGVRANVFEGQAWSEVTGDERRKVQFDIQKANIYASQLATRSYVVEKYWNLQDAYEQFKAKAGGVEDLKLGSPGLIASGLDRMLPQSASEDSIESNVMNERESIVKDLLKALSCIEQVNMEPNGGSFVNKIRQIASTLVDTPQNRKGPFALRTEVYLEKFLEILMKLERANPGSARSESADGVMDEEEELSNWADLREYQTRFAQSGGFLNEL</sequence>
<name>W9CTS1_SCLBF</name>
<proteinExistence type="predicted"/>
<keyword evidence="3" id="KW-0805">Transcription regulation</keyword>
<dbReference type="SUPFAM" id="SSF57701">
    <property type="entry name" value="Zn2/Cys6 DNA-binding domain"/>
    <property type="match status" value="1"/>
</dbReference>
<dbReference type="AlphaFoldDB" id="W9CTS1"/>
<dbReference type="OrthoDB" id="5284003at2759"/>
<dbReference type="InterPro" id="IPR051711">
    <property type="entry name" value="Stress_Response_Reg"/>
</dbReference>
<dbReference type="GO" id="GO:0000981">
    <property type="term" value="F:DNA-binding transcription factor activity, RNA polymerase II-specific"/>
    <property type="evidence" value="ECO:0007669"/>
    <property type="project" value="InterPro"/>
</dbReference>
<evidence type="ECO:0000313" key="9">
    <source>
        <dbReference type="EMBL" id="ESZ97880.1"/>
    </source>
</evidence>
<keyword evidence="4" id="KW-0238">DNA-binding</keyword>
<evidence type="ECO:0000256" key="2">
    <source>
        <dbReference type="ARBA" id="ARBA00022723"/>
    </source>
</evidence>
<dbReference type="PANTHER" id="PTHR47540:SF5">
    <property type="entry name" value="ZN(II)2CYS6 TRANSCRIPTION FACTOR"/>
    <property type="match status" value="1"/>
</dbReference>
<dbReference type="InterPro" id="IPR001138">
    <property type="entry name" value="Zn2Cys6_DnaBD"/>
</dbReference>
<feature type="region of interest" description="Disordered" evidence="7">
    <location>
        <begin position="168"/>
        <end position="202"/>
    </location>
</feature>
<feature type="domain" description="Zn(2)-C6 fungal-type" evidence="8">
    <location>
        <begin position="137"/>
        <end position="167"/>
    </location>
</feature>
<evidence type="ECO:0000313" key="10">
    <source>
        <dbReference type="Proteomes" id="UP000019487"/>
    </source>
</evidence>
<keyword evidence="5" id="KW-0804">Transcription</keyword>
<dbReference type="InterPro" id="IPR007219">
    <property type="entry name" value="XnlR_reg_dom"/>
</dbReference>
<dbReference type="PANTHER" id="PTHR47540">
    <property type="entry name" value="THIAMINE REPRESSIBLE GENES REGULATORY PROTEIN THI5"/>
    <property type="match status" value="1"/>
</dbReference>
<dbReference type="Pfam" id="PF00172">
    <property type="entry name" value="Zn_clus"/>
    <property type="match status" value="1"/>
</dbReference>
<dbReference type="PROSITE" id="PS50048">
    <property type="entry name" value="ZN2_CY6_FUNGAL_2"/>
    <property type="match status" value="1"/>
</dbReference>
<dbReference type="GO" id="GO:0006351">
    <property type="term" value="P:DNA-templated transcription"/>
    <property type="evidence" value="ECO:0007669"/>
    <property type="project" value="InterPro"/>
</dbReference>
<comment type="caution">
    <text evidence="9">The sequence shown here is derived from an EMBL/GenBank/DDBJ whole genome shotgun (WGS) entry which is preliminary data.</text>
</comment>
<accession>W9CTS1</accession>
<evidence type="ECO:0000256" key="5">
    <source>
        <dbReference type="ARBA" id="ARBA00023163"/>
    </source>
</evidence>
<evidence type="ECO:0000256" key="1">
    <source>
        <dbReference type="ARBA" id="ARBA00004123"/>
    </source>
</evidence>
<evidence type="ECO:0000256" key="7">
    <source>
        <dbReference type="SAM" id="MobiDB-lite"/>
    </source>
</evidence>
<dbReference type="Gene3D" id="4.10.240.10">
    <property type="entry name" value="Zn(2)-C6 fungal-type DNA-binding domain"/>
    <property type="match status" value="1"/>
</dbReference>
<feature type="region of interest" description="Disordered" evidence="7">
    <location>
        <begin position="1"/>
        <end position="93"/>
    </location>
</feature>
<comment type="subcellular location">
    <subcellularLocation>
        <location evidence="1">Nucleus</location>
    </subcellularLocation>
</comment>
<evidence type="ECO:0000256" key="6">
    <source>
        <dbReference type="ARBA" id="ARBA00023242"/>
    </source>
</evidence>
<dbReference type="SMART" id="SM00066">
    <property type="entry name" value="GAL4"/>
    <property type="match status" value="1"/>
</dbReference>
<dbReference type="Pfam" id="PF04082">
    <property type="entry name" value="Fungal_trans"/>
    <property type="match status" value="1"/>
</dbReference>
<evidence type="ECO:0000256" key="4">
    <source>
        <dbReference type="ARBA" id="ARBA00023125"/>
    </source>
</evidence>
<organism evidence="9 10">
    <name type="scientific">Sclerotinia borealis (strain F-4128)</name>
    <dbReference type="NCBI Taxonomy" id="1432307"/>
    <lineage>
        <taxon>Eukaryota</taxon>
        <taxon>Fungi</taxon>
        <taxon>Dikarya</taxon>
        <taxon>Ascomycota</taxon>
        <taxon>Pezizomycotina</taxon>
        <taxon>Leotiomycetes</taxon>
        <taxon>Helotiales</taxon>
        <taxon>Sclerotiniaceae</taxon>
        <taxon>Sclerotinia</taxon>
    </lineage>
</organism>
<protein>
    <recommendedName>
        <fullName evidence="8">Zn(2)-C6 fungal-type domain-containing protein</fullName>
    </recommendedName>
</protein>
<evidence type="ECO:0000256" key="3">
    <source>
        <dbReference type="ARBA" id="ARBA00023015"/>
    </source>
</evidence>